<feature type="domain" description="Hemerythrin-like" evidence="1">
    <location>
        <begin position="9"/>
        <end position="120"/>
    </location>
</feature>
<dbReference type="EMBL" id="QLYX01000020">
    <property type="protein sequence ID" value="RAY11228.1"/>
    <property type="molecule type" value="Genomic_DNA"/>
</dbReference>
<dbReference type="Proteomes" id="UP000251891">
    <property type="component" value="Unassembled WGS sequence"/>
</dbReference>
<dbReference type="Gene3D" id="1.20.120.520">
    <property type="entry name" value="nmb1532 protein domain like"/>
    <property type="match status" value="1"/>
</dbReference>
<dbReference type="Pfam" id="PF01814">
    <property type="entry name" value="Hemerythrin"/>
    <property type="match status" value="1"/>
</dbReference>
<sequence length="182" mass="20488">MKTKQELDIVDLLIEQHARIRDLFSEVESSSGEGRRTAFQRLTRLLAVHETAEEEIVHPIARRTLVGGEGLIADRLREERDAKHMLAELDGMDTDDPEFMPKLNELRVAVLDHARAEERYEFYRLRGTFSETQRRGMAAALKAAEATAPTHPHPGTESAKKNLAAGPLVALVDRLRDAIRNS</sequence>
<organism evidence="2 3">
    <name type="scientific">Actinomadura craniellae</name>
    <dbReference type="NCBI Taxonomy" id="2231787"/>
    <lineage>
        <taxon>Bacteria</taxon>
        <taxon>Bacillati</taxon>
        <taxon>Actinomycetota</taxon>
        <taxon>Actinomycetes</taxon>
        <taxon>Streptosporangiales</taxon>
        <taxon>Thermomonosporaceae</taxon>
        <taxon>Actinomadura</taxon>
    </lineage>
</organism>
<dbReference type="PANTHER" id="PTHR35585:SF1">
    <property type="entry name" value="HHE DOMAIN PROTEIN (AFU_ORTHOLOGUE AFUA_4G00730)"/>
    <property type="match status" value="1"/>
</dbReference>
<proteinExistence type="predicted"/>
<comment type="caution">
    <text evidence="2">The sequence shown here is derived from an EMBL/GenBank/DDBJ whole genome shotgun (WGS) entry which is preliminary data.</text>
</comment>
<evidence type="ECO:0000259" key="1">
    <source>
        <dbReference type="Pfam" id="PF01814"/>
    </source>
</evidence>
<dbReference type="AlphaFoldDB" id="A0A365GWT9"/>
<evidence type="ECO:0000313" key="2">
    <source>
        <dbReference type="EMBL" id="RAY11228.1"/>
    </source>
</evidence>
<keyword evidence="3" id="KW-1185">Reference proteome</keyword>
<accession>A0A365GWT9</accession>
<name>A0A365GWT9_9ACTN</name>
<dbReference type="OrthoDB" id="3212362at2"/>
<dbReference type="InterPro" id="IPR012312">
    <property type="entry name" value="Hemerythrin-like"/>
</dbReference>
<dbReference type="PANTHER" id="PTHR35585">
    <property type="entry name" value="HHE DOMAIN PROTEIN (AFU_ORTHOLOGUE AFUA_4G00730)"/>
    <property type="match status" value="1"/>
</dbReference>
<reference evidence="2 3" key="1">
    <citation type="submission" date="2018-06" db="EMBL/GenBank/DDBJ databases">
        <title>Actinomadura craniellae sp. nov. isolated from marine sponge Craniella sp.</title>
        <authorList>
            <person name="Li L."/>
            <person name="Xu Q.H."/>
            <person name="Lin H.W."/>
            <person name="Lu Y.H."/>
        </authorList>
    </citation>
    <scope>NUCLEOTIDE SEQUENCE [LARGE SCALE GENOMIC DNA]</scope>
    <source>
        <strain evidence="2 3">LHW63021</strain>
    </source>
</reference>
<evidence type="ECO:0000313" key="3">
    <source>
        <dbReference type="Proteomes" id="UP000251891"/>
    </source>
</evidence>
<gene>
    <name evidence="2" type="ORF">DPM19_31210</name>
</gene>
<dbReference type="RefSeq" id="WP_111871684.1">
    <property type="nucleotide sequence ID" value="NZ_QLYX01000020.1"/>
</dbReference>
<protein>
    <submittedName>
        <fullName evidence="2">Hemerythrin domain-containing protein</fullName>
    </submittedName>
</protein>